<accession>U4KVS7</accession>
<keyword evidence="4" id="KW-1185">Reference proteome</keyword>
<feature type="transmembrane region" description="Helical" evidence="2">
    <location>
        <begin position="308"/>
        <end position="326"/>
    </location>
</feature>
<feature type="compositionally biased region" description="Polar residues" evidence="1">
    <location>
        <begin position="1"/>
        <end position="13"/>
    </location>
</feature>
<feature type="compositionally biased region" description="Basic and acidic residues" evidence="1">
    <location>
        <begin position="238"/>
        <end position="259"/>
    </location>
</feature>
<feature type="transmembrane region" description="Helical" evidence="2">
    <location>
        <begin position="360"/>
        <end position="379"/>
    </location>
</feature>
<keyword evidence="2" id="KW-0812">Transmembrane</keyword>
<sequence length="608" mass="69730">MFNYDGQIQQNRQHGSRLPVPARPPPRNRYSSTPNPDEKSAMLSAEEQEEQEAMKKRVVWTEHEEEKKRAEIRLSTGWKEPNPADQPGYNPQDDLWKFENFPSSARSPIMNRYPSTPNPNEKSAMRLSIPPLSAKEKEAMMKRLAWTEDEEEERKRAEIRLATGWKEPNPADQPGYDPRDDLWNTESWDSPRDESPGNSDWLGRSSGTGSPRSNDSGYTTQRTTPDAPRVYRRVSTNRNDEYSESRHPPGCDPRDDYWSDQYEGDREKYRANYEKMFGKQEPPSYNAYWILPIVTDSLYRLIDGLGRPLVAAPPIICATVLFLMYFHPASAGFITTFILSGSAMANALIVGISIIHPLFYIFNIYNEMYITVSALVHMICSPKGRIQKKWWTVPFMLLLIAMVYMLSAVDYSKSTIREQVCQRYEGSKLQQWGGSIYELPCYVSELRNKSTPTSRQPKVQKTRYTLKDGTEINGEDLEKELRLEREGERMVASLKAAQEASQKAMAPYTSQRTVSNPKTRLSQPLTQLWNAIPEKISVQVSRPTVTNVNKMPLDTSMNIRDKELSRDERGGGIGRFQRSVNLVTILGIAGFFAYAMILPPIIDFRRFR</sequence>
<protein>
    <submittedName>
        <fullName evidence="3">Uncharacterized protein</fullName>
    </submittedName>
</protein>
<evidence type="ECO:0000313" key="4">
    <source>
        <dbReference type="Proteomes" id="UP000018144"/>
    </source>
</evidence>
<reference evidence="3 4" key="1">
    <citation type="journal article" date="2013" name="PLoS Genet.">
        <title>The genome and development-dependent transcriptomes of Pyronema confluens: a window into fungal evolution.</title>
        <authorList>
            <person name="Traeger S."/>
            <person name="Altegoer F."/>
            <person name="Freitag M."/>
            <person name="Gabaldon T."/>
            <person name="Kempken F."/>
            <person name="Kumar A."/>
            <person name="Marcet-Houben M."/>
            <person name="Poggeler S."/>
            <person name="Stajich J.E."/>
            <person name="Nowrousian M."/>
        </authorList>
    </citation>
    <scope>NUCLEOTIDE SEQUENCE [LARGE SCALE GENOMIC DNA]</scope>
    <source>
        <strain evidence="4">CBS 100304</strain>
        <tissue evidence="3">Vegetative mycelium</tissue>
    </source>
</reference>
<feature type="transmembrane region" description="Helical" evidence="2">
    <location>
        <begin position="333"/>
        <end position="354"/>
    </location>
</feature>
<dbReference type="EMBL" id="HF935253">
    <property type="protein sequence ID" value="CCX05402.1"/>
    <property type="molecule type" value="Genomic_DNA"/>
</dbReference>
<evidence type="ECO:0000256" key="2">
    <source>
        <dbReference type="SAM" id="Phobius"/>
    </source>
</evidence>
<feature type="transmembrane region" description="Helical" evidence="2">
    <location>
        <begin position="582"/>
        <end position="602"/>
    </location>
</feature>
<feature type="compositionally biased region" description="Basic and acidic residues" evidence="1">
    <location>
        <begin position="52"/>
        <end position="72"/>
    </location>
</feature>
<keyword evidence="2" id="KW-1133">Transmembrane helix</keyword>
<proteinExistence type="predicted"/>
<gene>
    <name evidence="3" type="ORF">PCON_04989</name>
</gene>
<evidence type="ECO:0000313" key="3">
    <source>
        <dbReference type="EMBL" id="CCX05402.1"/>
    </source>
</evidence>
<feature type="compositionally biased region" description="Polar residues" evidence="1">
    <location>
        <begin position="205"/>
        <end position="224"/>
    </location>
</feature>
<feature type="transmembrane region" description="Helical" evidence="2">
    <location>
        <begin position="391"/>
        <end position="409"/>
    </location>
</feature>
<feature type="region of interest" description="Disordered" evidence="1">
    <location>
        <begin position="1"/>
        <end position="259"/>
    </location>
</feature>
<dbReference type="Proteomes" id="UP000018144">
    <property type="component" value="Unassembled WGS sequence"/>
</dbReference>
<name>U4KVS7_PYROM</name>
<evidence type="ECO:0000256" key="1">
    <source>
        <dbReference type="SAM" id="MobiDB-lite"/>
    </source>
</evidence>
<keyword evidence="2" id="KW-0472">Membrane</keyword>
<dbReference type="OrthoDB" id="10640360at2759"/>
<organism evidence="3 4">
    <name type="scientific">Pyronema omphalodes (strain CBS 100304)</name>
    <name type="common">Pyronema confluens</name>
    <dbReference type="NCBI Taxonomy" id="1076935"/>
    <lineage>
        <taxon>Eukaryota</taxon>
        <taxon>Fungi</taxon>
        <taxon>Dikarya</taxon>
        <taxon>Ascomycota</taxon>
        <taxon>Pezizomycotina</taxon>
        <taxon>Pezizomycetes</taxon>
        <taxon>Pezizales</taxon>
        <taxon>Pyronemataceae</taxon>
        <taxon>Pyronema</taxon>
    </lineage>
</organism>
<dbReference type="AlphaFoldDB" id="U4KVS7"/>